<sequence length="412" mass="44179">MIVARYLCLLVPAIGVLVAARCDRGRAGPALSLIAAAVGLAVLHEIATAAGWWTFAAVDGAYRGFPVDLWLGWAVLWGPIPVLLRRVLPLPIALGLLLWIDAVAMPALSPLVSLGPHWLLGEAIGLVAVALPAQLLGRWTADGRRLIPRVLLQVGLFAVLLLWLIPSVAFTLGDGGWEHLSGQWFLYGQAGFLIAVPALAAVREFALRGGGTPFPWDPPVRLVTSGPYAYIANPMQVSAILLLLLLAVATRSASLAFAALSGAAFATGLAKASEDQDLQRRYASAWLAYRREVRDWWPRTRPASMIVPGRLWLDDDCGPCAAVRDRLSGRSLRLEPASAFPGPALWRARYEADDGHTASGVAAVARGMEHRGLLYAYPSWFLLLPGLDRLAQLVTDALIAPPHPAVGKNGVR</sequence>
<proteinExistence type="predicted"/>
<keyword evidence="1" id="KW-0472">Membrane</keyword>
<feature type="transmembrane region" description="Helical" evidence="1">
    <location>
        <begin position="32"/>
        <end position="55"/>
    </location>
</feature>
<name>A0A327ZK96_9ACTN</name>
<keyword evidence="2" id="KW-0808">Transferase</keyword>
<feature type="transmembrane region" description="Helical" evidence="1">
    <location>
        <begin position="184"/>
        <end position="206"/>
    </location>
</feature>
<gene>
    <name evidence="2" type="ORF">B0I29_101219</name>
</gene>
<evidence type="ECO:0000313" key="2">
    <source>
        <dbReference type="EMBL" id="RAK43089.1"/>
    </source>
</evidence>
<organism evidence="2 3">
    <name type="scientific">Actinoplanes lutulentus</name>
    <dbReference type="NCBI Taxonomy" id="1287878"/>
    <lineage>
        <taxon>Bacteria</taxon>
        <taxon>Bacillati</taxon>
        <taxon>Actinomycetota</taxon>
        <taxon>Actinomycetes</taxon>
        <taxon>Micromonosporales</taxon>
        <taxon>Micromonosporaceae</taxon>
        <taxon>Actinoplanes</taxon>
    </lineage>
</organism>
<keyword evidence="3" id="KW-1185">Reference proteome</keyword>
<dbReference type="GO" id="GO:0032259">
    <property type="term" value="P:methylation"/>
    <property type="evidence" value="ECO:0007669"/>
    <property type="project" value="UniProtKB-KW"/>
</dbReference>
<accession>A0A327ZK96</accession>
<comment type="caution">
    <text evidence="2">The sequence shown here is derived from an EMBL/GenBank/DDBJ whole genome shotgun (WGS) entry which is preliminary data.</text>
</comment>
<keyword evidence="1" id="KW-1133">Transmembrane helix</keyword>
<evidence type="ECO:0000256" key="1">
    <source>
        <dbReference type="SAM" id="Phobius"/>
    </source>
</evidence>
<protein>
    <submittedName>
        <fullName evidence="2">Protein-S-isoprenylcysteine O-methyltransferase Ste14</fullName>
    </submittedName>
</protein>
<feature type="transmembrane region" description="Helical" evidence="1">
    <location>
        <begin position="227"/>
        <end position="249"/>
    </location>
</feature>
<keyword evidence="2" id="KW-0489">Methyltransferase</keyword>
<dbReference type="AlphaFoldDB" id="A0A327ZK96"/>
<dbReference type="Gene3D" id="1.20.120.1630">
    <property type="match status" value="1"/>
</dbReference>
<feature type="transmembrane region" description="Helical" evidence="1">
    <location>
        <begin position="118"/>
        <end position="138"/>
    </location>
</feature>
<feature type="transmembrane region" description="Helical" evidence="1">
    <location>
        <begin position="92"/>
        <end position="112"/>
    </location>
</feature>
<dbReference type="EMBL" id="QLMJ01000001">
    <property type="protein sequence ID" value="RAK43089.1"/>
    <property type="molecule type" value="Genomic_DNA"/>
</dbReference>
<dbReference type="RefSeq" id="WP_111646899.1">
    <property type="nucleotide sequence ID" value="NZ_JACHWI010000001.1"/>
</dbReference>
<feature type="transmembrane region" description="Helical" evidence="1">
    <location>
        <begin position="150"/>
        <end position="172"/>
    </location>
</feature>
<evidence type="ECO:0000313" key="3">
    <source>
        <dbReference type="Proteomes" id="UP000249341"/>
    </source>
</evidence>
<dbReference type="GO" id="GO:0008168">
    <property type="term" value="F:methyltransferase activity"/>
    <property type="evidence" value="ECO:0007669"/>
    <property type="project" value="UniProtKB-KW"/>
</dbReference>
<dbReference type="Proteomes" id="UP000249341">
    <property type="component" value="Unassembled WGS sequence"/>
</dbReference>
<dbReference type="OrthoDB" id="941586at2"/>
<keyword evidence="1" id="KW-0812">Transmembrane</keyword>
<reference evidence="2 3" key="1">
    <citation type="submission" date="2018-06" db="EMBL/GenBank/DDBJ databases">
        <title>Genomic Encyclopedia of Type Strains, Phase III (KMG-III): the genomes of soil and plant-associated and newly described type strains.</title>
        <authorList>
            <person name="Whitman W."/>
        </authorList>
    </citation>
    <scope>NUCLEOTIDE SEQUENCE [LARGE SCALE GENOMIC DNA]</scope>
    <source>
        <strain evidence="2 3">CGMCC 4.7090</strain>
    </source>
</reference>